<comment type="caution">
    <text evidence="1">The sequence shown here is derived from an EMBL/GenBank/DDBJ whole genome shotgun (WGS) entry which is preliminary data.</text>
</comment>
<gene>
    <name evidence="1" type="ORF">Ttaiw_00833</name>
</gene>
<evidence type="ECO:0000313" key="2">
    <source>
        <dbReference type="Proteomes" id="UP000317763"/>
    </source>
</evidence>
<dbReference type="RefSeq" id="WP_143897572.1">
    <property type="nucleotide sequence ID" value="NZ_CP083911.1"/>
</dbReference>
<dbReference type="Proteomes" id="UP000317763">
    <property type="component" value="Unassembled WGS sequence"/>
</dbReference>
<evidence type="ECO:0000313" key="1">
    <source>
        <dbReference type="EMBL" id="TSE32972.1"/>
    </source>
</evidence>
<proteinExistence type="predicted"/>
<keyword evidence="2" id="KW-1185">Reference proteome</keyword>
<accession>A0A554XAV7</accession>
<protein>
    <submittedName>
        <fullName evidence="1">Uncharacterized protein</fullName>
    </submittedName>
</protein>
<organism evidence="1 2">
    <name type="scientific">Tepidimonas taiwanensis</name>
    <dbReference type="NCBI Taxonomy" id="307486"/>
    <lineage>
        <taxon>Bacteria</taxon>
        <taxon>Pseudomonadati</taxon>
        <taxon>Pseudomonadota</taxon>
        <taxon>Betaproteobacteria</taxon>
        <taxon>Burkholderiales</taxon>
        <taxon>Tepidimonas</taxon>
    </lineage>
</organism>
<dbReference type="EMBL" id="VJOM01000006">
    <property type="protein sequence ID" value="TSE32972.1"/>
    <property type="molecule type" value="Genomic_DNA"/>
</dbReference>
<sequence length="89" mass="10232">MTDRYERIRKALEKELTPGPWEIKDGRTDTVESVQGYPVCTVHWQPDERYGHGSRAVYIAACDPDTIRALLEERDALREQLGKGMEQKA</sequence>
<name>A0A554XAV7_9BURK</name>
<reference evidence="1 2" key="1">
    <citation type="submission" date="2019-07" db="EMBL/GenBank/DDBJ databases">
        <title>Tepidimonas taiwanensis I1-1 draft genome.</title>
        <authorList>
            <person name="Da Costa M.S."/>
            <person name="Froufe H.J.C."/>
            <person name="Egas C."/>
            <person name="Albuquerque L."/>
        </authorList>
    </citation>
    <scope>NUCLEOTIDE SEQUENCE [LARGE SCALE GENOMIC DNA]</scope>
    <source>
        <strain evidence="1 2">I1-1</strain>
    </source>
</reference>
<dbReference type="AlphaFoldDB" id="A0A554XAV7"/>